<dbReference type="EMBL" id="CAUYUJ010015044">
    <property type="protein sequence ID" value="CAK0849221.1"/>
    <property type="molecule type" value="Genomic_DNA"/>
</dbReference>
<feature type="region of interest" description="Disordered" evidence="1">
    <location>
        <begin position="1"/>
        <end position="131"/>
    </location>
</feature>
<feature type="compositionally biased region" description="Basic residues" evidence="1">
    <location>
        <begin position="72"/>
        <end position="82"/>
    </location>
</feature>
<feature type="compositionally biased region" description="Basic residues" evidence="1">
    <location>
        <begin position="47"/>
        <end position="61"/>
    </location>
</feature>
<organism evidence="2 3">
    <name type="scientific">Prorocentrum cordatum</name>
    <dbReference type="NCBI Taxonomy" id="2364126"/>
    <lineage>
        <taxon>Eukaryota</taxon>
        <taxon>Sar</taxon>
        <taxon>Alveolata</taxon>
        <taxon>Dinophyceae</taxon>
        <taxon>Prorocentrales</taxon>
        <taxon>Prorocentraceae</taxon>
        <taxon>Prorocentrum</taxon>
    </lineage>
</organism>
<accession>A0ABN9TSP8</accession>
<proteinExistence type="predicted"/>
<evidence type="ECO:0000313" key="2">
    <source>
        <dbReference type="EMBL" id="CAK0849221.1"/>
    </source>
</evidence>
<feature type="compositionally biased region" description="Polar residues" evidence="1">
    <location>
        <begin position="87"/>
        <end position="97"/>
    </location>
</feature>
<gene>
    <name evidence="2" type="ORF">PCOR1329_LOCUS41967</name>
</gene>
<evidence type="ECO:0000256" key="1">
    <source>
        <dbReference type="SAM" id="MobiDB-lite"/>
    </source>
</evidence>
<protein>
    <submittedName>
        <fullName evidence="2">Uncharacterized protein</fullName>
    </submittedName>
</protein>
<keyword evidence="3" id="KW-1185">Reference proteome</keyword>
<comment type="caution">
    <text evidence="2">The sequence shown here is derived from an EMBL/GenBank/DDBJ whole genome shotgun (WGS) entry which is preliminary data.</text>
</comment>
<evidence type="ECO:0000313" key="3">
    <source>
        <dbReference type="Proteomes" id="UP001189429"/>
    </source>
</evidence>
<name>A0ABN9TSP8_9DINO</name>
<dbReference type="Proteomes" id="UP001189429">
    <property type="component" value="Unassembled WGS sequence"/>
</dbReference>
<feature type="region of interest" description="Disordered" evidence="1">
    <location>
        <begin position="177"/>
        <end position="204"/>
    </location>
</feature>
<sequence length="416" mass="45899">MQEAESEDSELEPEMMQAPADEEARAKEEAEWPAKAAEEARCAAPRPSRRRTSRRSPRRPSRPSPTTPSRRSCPRARPRARSRPGYPQNTRARSQGQPLGCRPRRRAGCLRTPGATRGPRMPTGCQSHGGGATRWRLDRWTAAWASKGACGARTDVWDHYCERTDVEMGYVAAQASPEVGQSFSEEDPEVSGDSGSKPMSALQLGGSPAWPWPWSKKPMMDKANASAQRDAEAEAMDAYPSEPGCYMKMASGCPQNPMKTDLWRHDPWAERRGLDRAGCEGRKRVWDAYCAASDAKVVFVSSRASSEAVSALQLGGSPAWPWPWSKKLAVDTAKAGAQREAESIDAYPSEPGCYMRMASGCPKNPMKTDVWRHDSWAERNGLDEAGCKLRKRVWDKYCAAEDAAVVFVSSEASSQR</sequence>
<reference evidence="2" key="1">
    <citation type="submission" date="2023-10" db="EMBL/GenBank/DDBJ databases">
        <authorList>
            <person name="Chen Y."/>
            <person name="Shah S."/>
            <person name="Dougan E. K."/>
            <person name="Thang M."/>
            <person name="Chan C."/>
        </authorList>
    </citation>
    <scope>NUCLEOTIDE SEQUENCE [LARGE SCALE GENOMIC DNA]</scope>
</reference>
<feature type="compositionally biased region" description="Basic and acidic residues" evidence="1">
    <location>
        <begin position="22"/>
        <end position="41"/>
    </location>
</feature>
<feature type="compositionally biased region" description="Acidic residues" evidence="1">
    <location>
        <begin position="1"/>
        <end position="13"/>
    </location>
</feature>